<accession>A0A501WXB9</accession>
<protein>
    <submittedName>
        <fullName evidence="1">Ferredoxin</fullName>
    </submittedName>
</protein>
<reference evidence="1 2" key="1">
    <citation type="submission" date="2019-06" db="EMBL/GenBank/DDBJ databases">
        <title>A novel bacterium of genus Amaricoccus, isolated from marine sediment.</title>
        <authorList>
            <person name="Huang H."/>
            <person name="Mo K."/>
            <person name="Hu Y."/>
        </authorList>
    </citation>
    <scope>NUCLEOTIDE SEQUENCE [LARGE SCALE GENOMIC DNA]</scope>
    <source>
        <strain evidence="1 2">HB172011</strain>
    </source>
</reference>
<keyword evidence="2" id="KW-1185">Reference proteome</keyword>
<dbReference type="OrthoDB" id="8279740at2"/>
<dbReference type="Proteomes" id="UP000319255">
    <property type="component" value="Unassembled WGS sequence"/>
</dbReference>
<evidence type="ECO:0000313" key="2">
    <source>
        <dbReference type="Proteomes" id="UP000319255"/>
    </source>
</evidence>
<dbReference type="AlphaFoldDB" id="A0A501WXB9"/>
<sequence length="208" mass="21525">MAADGLVPLDAFHPGPDDGVPEGHGTLVLLGPGPEFWNVFSASAEYADGRPDPLDRWSARVIGGQAEALGGLALFPFGGPPWHPFIAWARRGGQVWQSPVGLLVHRTAGLFVSFRGAIALAPRLALPPPAGPPCTACAAPCRGGCPVDALGAAGYDIARCHAHLDTEAGRDCLSRGCAARRACPVGAGAREARQSEFHMTAFHPGAAR</sequence>
<gene>
    <name evidence="1" type="ORF">FJM51_11525</name>
</gene>
<proteinExistence type="predicted"/>
<name>A0A501WXB9_9RHOB</name>
<evidence type="ECO:0000313" key="1">
    <source>
        <dbReference type="EMBL" id="TPE50526.1"/>
    </source>
</evidence>
<organism evidence="1 2">
    <name type="scientific">Amaricoccus solimangrovi</name>
    <dbReference type="NCBI Taxonomy" id="2589815"/>
    <lineage>
        <taxon>Bacteria</taxon>
        <taxon>Pseudomonadati</taxon>
        <taxon>Pseudomonadota</taxon>
        <taxon>Alphaproteobacteria</taxon>
        <taxon>Rhodobacterales</taxon>
        <taxon>Paracoccaceae</taxon>
        <taxon>Amaricoccus</taxon>
    </lineage>
</organism>
<comment type="caution">
    <text evidence="1">The sequence shown here is derived from an EMBL/GenBank/DDBJ whole genome shotgun (WGS) entry which is preliminary data.</text>
</comment>
<dbReference type="EMBL" id="VFRP01000010">
    <property type="protein sequence ID" value="TPE50526.1"/>
    <property type="molecule type" value="Genomic_DNA"/>
</dbReference>